<keyword evidence="2" id="KW-1185">Reference proteome</keyword>
<comment type="caution">
    <text evidence="1">The sequence shown here is derived from an EMBL/GenBank/DDBJ whole genome shotgun (WGS) entry which is preliminary data.</text>
</comment>
<evidence type="ECO:0000313" key="1">
    <source>
        <dbReference type="EMBL" id="MBC5852789.1"/>
    </source>
</evidence>
<proteinExistence type="predicted"/>
<name>A0A9X0RAK7_VIBME</name>
<sequence>MELNIKEAKQAVDEGKQVWFFINKFTDLTENLYVNITPAKVAEIISYKDRSHESELVPLGKRGEPLSKKYTITETSSHGVRCFARFFYDEKLCFEEYNKDLDSYISKLEERMAFENKRRLSVIEKIKGRKVN</sequence>
<evidence type="ECO:0000313" key="2">
    <source>
        <dbReference type="Proteomes" id="UP000615796"/>
    </source>
</evidence>
<accession>A0A9X0RAK7</accession>
<protein>
    <submittedName>
        <fullName evidence="1">Uncharacterized protein</fullName>
    </submittedName>
</protein>
<dbReference type="Proteomes" id="UP000615796">
    <property type="component" value="Unassembled WGS sequence"/>
</dbReference>
<dbReference type="EMBL" id="JACRUP010000018">
    <property type="protein sequence ID" value="MBC5852789.1"/>
    <property type="molecule type" value="Genomic_DNA"/>
</dbReference>
<reference evidence="1" key="1">
    <citation type="submission" date="2020-08" db="EMBL/GenBank/DDBJ databases">
        <title>Genome Sequencing and Pan-Genome Analysis of Migratory bird Vibrio Strains, Inner Mongolia.</title>
        <authorList>
            <person name="Zheng L."/>
        </authorList>
    </citation>
    <scope>NUCLEOTIDE SEQUENCE</scope>
    <source>
        <strain evidence="1">M13F</strain>
    </source>
</reference>
<dbReference type="RefSeq" id="WP_187027049.1">
    <property type="nucleotide sequence ID" value="NZ_JACRUP010000018.1"/>
</dbReference>
<gene>
    <name evidence="1" type="ORF">H8Q88_17950</name>
</gene>
<dbReference type="AlphaFoldDB" id="A0A9X0RAK7"/>
<organism evidence="1 2">
    <name type="scientific">Vibrio metschnikovii</name>
    <dbReference type="NCBI Taxonomy" id="28172"/>
    <lineage>
        <taxon>Bacteria</taxon>
        <taxon>Pseudomonadati</taxon>
        <taxon>Pseudomonadota</taxon>
        <taxon>Gammaproteobacteria</taxon>
        <taxon>Vibrionales</taxon>
        <taxon>Vibrionaceae</taxon>
        <taxon>Vibrio</taxon>
    </lineage>
</organism>